<dbReference type="RefSeq" id="WP_125552895.1">
    <property type="nucleotide sequence ID" value="NZ_JBHSSL010000032.1"/>
</dbReference>
<evidence type="ECO:0000313" key="3">
    <source>
        <dbReference type="EMBL" id="MFC6170109.1"/>
    </source>
</evidence>
<organism evidence="3 4">
    <name type="scientific">Loigolactobacillus jiayinensis</name>
    <dbReference type="NCBI Taxonomy" id="2486016"/>
    <lineage>
        <taxon>Bacteria</taxon>
        <taxon>Bacillati</taxon>
        <taxon>Bacillota</taxon>
        <taxon>Bacilli</taxon>
        <taxon>Lactobacillales</taxon>
        <taxon>Lactobacillaceae</taxon>
        <taxon>Loigolactobacillus</taxon>
    </lineage>
</organism>
<dbReference type="PANTHER" id="PTHR48081">
    <property type="entry name" value="AB HYDROLASE SUPERFAMILY PROTEIN C4A8.06C"/>
    <property type="match status" value="1"/>
</dbReference>
<reference evidence="4" key="1">
    <citation type="journal article" date="2019" name="Int. J. Syst. Evol. Microbiol.">
        <title>The Global Catalogue of Microorganisms (GCM) 10K type strain sequencing project: providing services to taxonomists for standard genome sequencing and annotation.</title>
        <authorList>
            <consortium name="The Broad Institute Genomics Platform"/>
            <consortium name="The Broad Institute Genome Sequencing Center for Infectious Disease"/>
            <person name="Wu L."/>
            <person name="Ma J."/>
        </authorList>
    </citation>
    <scope>NUCLEOTIDE SEQUENCE [LARGE SCALE GENOMIC DNA]</scope>
    <source>
        <strain evidence="4">CCM 8904</strain>
    </source>
</reference>
<accession>A0ABW1RG51</accession>
<name>A0ABW1RG51_9LACO</name>
<dbReference type="GO" id="GO:0016787">
    <property type="term" value="F:hydrolase activity"/>
    <property type="evidence" value="ECO:0007669"/>
    <property type="project" value="UniProtKB-KW"/>
</dbReference>
<dbReference type="Gene3D" id="3.40.50.1820">
    <property type="entry name" value="alpha/beta hydrolase"/>
    <property type="match status" value="1"/>
</dbReference>
<proteinExistence type="predicted"/>
<feature type="domain" description="BD-FAE-like" evidence="2">
    <location>
        <begin position="16"/>
        <end position="205"/>
    </location>
</feature>
<dbReference type="Proteomes" id="UP001596289">
    <property type="component" value="Unassembled WGS sequence"/>
</dbReference>
<dbReference type="InterPro" id="IPR049492">
    <property type="entry name" value="BD-FAE-like_dom"/>
</dbReference>
<evidence type="ECO:0000313" key="4">
    <source>
        <dbReference type="Proteomes" id="UP001596289"/>
    </source>
</evidence>
<dbReference type="SUPFAM" id="SSF53474">
    <property type="entry name" value="alpha/beta-Hydrolases"/>
    <property type="match status" value="1"/>
</dbReference>
<evidence type="ECO:0000256" key="1">
    <source>
        <dbReference type="ARBA" id="ARBA00022801"/>
    </source>
</evidence>
<dbReference type="InterPro" id="IPR050300">
    <property type="entry name" value="GDXG_lipolytic_enzyme"/>
</dbReference>
<dbReference type="EMBL" id="JBHSSL010000032">
    <property type="protein sequence ID" value="MFC6170109.1"/>
    <property type="molecule type" value="Genomic_DNA"/>
</dbReference>
<evidence type="ECO:0000259" key="2">
    <source>
        <dbReference type="Pfam" id="PF20434"/>
    </source>
</evidence>
<comment type="caution">
    <text evidence="3">The sequence shown here is derived from an EMBL/GenBank/DDBJ whole genome shotgun (WGS) entry which is preliminary data.</text>
</comment>
<keyword evidence="4" id="KW-1185">Reference proteome</keyword>
<gene>
    <name evidence="3" type="ORF">ACFQGP_05880</name>
</gene>
<keyword evidence="1 3" id="KW-0378">Hydrolase</keyword>
<dbReference type="InterPro" id="IPR029058">
    <property type="entry name" value="AB_hydrolase_fold"/>
</dbReference>
<dbReference type="Pfam" id="PF20434">
    <property type="entry name" value="BD-FAE"/>
    <property type="match status" value="1"/>
</dbReference>
<protein>
    <submittedName>
        <fullName evidence="3">Alpha/beta hydrolase</fullName>
    </submittedName>
</protein>
<sequence>MVTIKRNIKYATDLTLDQYQPEQAAKGLIIAIHGGGWFQGDKAKEADVSQWLAQQGYLVVTPNYRLAPTHLFPAPLQDMNALYDWLCQKEPKLPIAAIGASSGGNLAVELALNYGIPAVSLSGILDISHWLSTHPLVVAKKVATTDPDQPSVAVNQTGTNDSFYKWFIENYLAADQATAATPYLHVSSASGPMLLINSLAEFVPITGITRLSQRLAQVKVPVETMLLPGSQHGKGYLATVQADILLFLKRYLAA</sequence>